<reference evidence="1" key="1">
    <citation type="journal article" date="2019" name="PLoS Negl. Trop. Dis.">
        <title>Revisiting the worldwide diversity of Leptospira species in the environment.</title>
        <authorList>
            <person name="Vincent A.T."/>
            <person name="Schiettekatte O."/>
            <person name="Bourhy P."/>
            <person name="Veyrier F.J."/>
            <person name="Picardeau M."/>
        </authorList>
    </citation>
    <scope>NUCLEOTIDE SEQUENCE [LARGE SCALE GENOMIC DNA]</scope>
    <source>
        <strain evidence="1">201702476</strain>
    </source>
</reference>
<dbReference type="InterPro" id="IPR059206">
    <property type="entry name" value="Sll1717-like"/>
</dbReference>
<name>A0A4R9K0P7_9LEPT</name>
<dbReference type="NCBIfam" id="NF047389">
    <property type="entry name" value="ATPase_Sll1717"/>
    <property type="match status" value="1"/>
</dbReference>
<dbReference type="SUPFAM" id="SSF52540">
    <property type="entry name" value="P-loop containing nucleoside triphosphate hydrolases"/>
    <property type="match status" value="1"/>
</dbReference>
<proteinExistence type="predicted"/>
<dbReference type="EMBL" id="RQGD01000031">
    <property type="protein sequence ID" value="TGL58681.1"/>
    <property type="molecule type" value="Genomic_DNA"/>
</dbReference>
<dbReference type="AlphaFoldDB" id="A0A4R9K0P7"/>
<organism evidence="1 2">
    <name type="scientific">Leptospira ognonensis</name>
    <dbReference type="NCBI Taxonomy" id="2484945"/>
    <lineage>
        <taxon>Bacteria</taxon>
        <taxon>Pseudomonadati</taxon>
        <taxon>Spirochaetota</taxon>
        <taxon>Spirochaetia</taxon>
        <taxon>Leptospirales</taxon>
        <taxon>Leptospiraceae</taxon>
        <taxon>Leptospira</taxon>
    </lineage>
</organism>
<accession>A0A4R9K0P7</accession>
<gene>
    <name evidence="1" type="ORF">EHQ58_10210</name>
</gene>
<evidence type="ECO:0000313" key="2">
    <source>
        <dbReference type="Proteomes" id="UP000297693"/>
    </source>
</evidence>
<dbReference type="Proteomes" id="UP000297693">
    <property type="component" value="Unassembled WGS sequence"/>
</dbReference>
<sequence length="512" mass="59519">MNILEWIDVGKVSAERDENLHYYFSDNGILKNIIASPSSFLILGRKGAGKTALFNFLKSNENDYLEKGNKLTTLNFDDYDWNVHTLLFDSSKAESMAYKQSWIFVILVESIKQISEYYKENRINPPKLFINTNKLLEKLFESPIPSLSKIIGRKILGLSKLKLPSGGLDLESGDLDSISINAGEITFEEVRQNHTLQSHLAENIKNIIAHLQNAILSLNRNDISIFIAFDRVDEAWDESSFQQSKKVIAGLISANDYFTSKFKNLIRPILFLREDIFHSLSINDANKLLEDCGRLLSWKKESLEKLILERINYFAKNSNIPNITSIDNLFDKKEMRQRTKPFTYILKRTMMRPRDLISYMRRIIETMKENNDDPFQESKKDYKKLETESIYLAEPGYSEWLKQEIIDEWKVQKPEIFKIFSVLQNNSYTTITKEEFINGFSTIGEEITNEQANEYIRFLFNNSIVGFKIGSSNEWKYKCFYPTQGFIDSPEYRVHDGLSRGLNLKETRGKDN</sequence>
<dbReference type="InterPro" id="IPR027417">
    <property type="entry name" value="P-loop_NTPase"/>
</dbReference>
<comment type="caution">
    <text evidence="1">The sequence shown here is derived from an EMBL/GenBank/DDBJ whole genome shotgun (WGS) entry which is preliminary data.</text>
</comment>
<protein>
    <submittedName>
        <fullName evidence="1">ATPase</fullName>
    </submittedName>
</protein>
<keyword evidence="2" id="KW-1185">Reference proteome</keyword>
<dbReference type="OrthoDB" id="100386at2"/>
<evidence type="ECO:0000313" key="1">
    <source>
        <dbReference type="EMBL" id="TGL58681.1"/>
    </source>
</evidence>
<dbReference type="RefSeq" id="WP_135623802.1">
    <property type="nucleotide sequence ID" value="NZ_RQGD01000031.1"/>
</dbReference>